<evidence type="ECO:0000313" key="2">
    <source>
        <dbReference type="Proteomes" id="UP000030475"/>
    </source>
</evidence>
<name>A0AA40MBN9_BURPE</name>
<evidence type="ECO:0000313" key="1">
    <source>
        <dbReference type="EMBL" id="KGX07130.1"/>
    </source>
</evidence>
<organism evidence="1 2">
    <name type="scientific">Burkholderia pseudomallei</name>
    <name type="common">Pseudomonas pseudomallei</name>
    <dbReference type="NCBI Taxonomy" id="28450"/>
    <lineage>
        <taxon>Bacteria</taxon>
        <taxon>Pseudomonadati</taxon>
        <taxon>Pseudomonadota</taxon>
        <taxon>Betaproteobacteria</taxon>
        <taxon>Burkholderiales</taxon>
        <taxon>Burkholderiaceae</taxon>
        <taxon>Burkholderia</taxon>
        <taxon>pseudomallei group</taxon>
    </lineage>
</organism>
<dbReference type="Proteomes" id="UP000030475">
    <property type="component" value="Unassembled WGS sequence"/>
</dbReference>
<reference evidence="1 2" key="1">
    <citation type="submission" date="2014-08" db="EMBL/GenBank/DDBJ databases">
        <authorList>
            <person name="Bunnell A."/>
            <person name="Chain P.S."/>
            <person name="Chertkov O."/>
            <person name="Currie B.J."/>
            <person name="Daligault H.E."/>
            <person name="Davenport K.W."/>
            <person name="Davis C."/>
            <person name="Gleasner C.D."/>
            <person name="Johnson S.L."/>
            <person name="Kaestli M."/>
            <person name="Koren S."/>
            <person name="Kunde Y.A."/>
            <person name="Mayo M."/>
            <person name="McMurry K.K."/>
            <person name="Price E.P."/>
            <person name="Reitenga K.G."/>
            <person name="Robison R."/>
            <person name="Rosovitz M.J."/>
            <person name="Sarovich D.S."/>
            <person name="Teshima H."/>
        </authorList>
    </citation>
    <scope>NUCLEOTIDE SEQUENCE [LARGE SCALE GENOMIC DNA]</scope>
    <source>
        <strain evidence="1 2">MSHR44</strain>
    </source>
</reference>
<accession>A0AA40MBN9</accession>
<dbReference type="AlphaFoldDB" id="A0AA40MBN9"/>
<proteinExistence type="predicted"/>
<comment type="caution">
    <text evidence="1">The sequence shown here is derived from an EMBL/GenBank/DDBJ whole genome shotgun (WGS) entry which is preliminary data.</text>
</comment>
<dbReference type="EMBL" id="JQIM01000010">
    <property type="protein sequence ID" value="KGX07130.1"/>
    <property type="molecule type" value="Genomic_DNA"/>
</dbReference>
<protein>
    <submittedName>
        <fullName evidence="1">Uncharacterized protein</fullName>
    </submittedName>
</protein>
<gene>
    <name evidence="1" type="ORF">Y036_958</name>
</gene>
<sequence>MRRKYREINRIVLEGRRNLAVDGRHQMRITLFRPSGIYPKIRISTRHSAFWADENLAFMVARCTEWSNHLPHSEVMWLNPEEIRLLGSLMMTEEFDGGQRCTFRLLPRCHAYIDGDVKLTRTGTLVQIKKLLLETRGHAEWRGLQDAWAAIGQTKFQCFPRAWLQTELQAAYWNRISLHNLVLLRGIYALIKADMLALEYEFREEATINTFIALDASFELVLRHLKRCGVPSPSSRDAGAWLYRTFDEPLGLSYGENVRYFEEFYDQRIQTMHPGSRLGDMPFAPLAWDDYSHLRSVLPGILGFLITGQHTPEFLELFRAAKERAGRSSI</sequence>